<name>A0A558B996_9PSEU</name>
<dbReference type="OrthoDB" id="3681249at2"/>
<sequence length="275" mass="30017">MTSSEEFESVRRDPDPIRRGQRATELLTIYQQRATELARLRKAAIEEAHRDRGMSYTEIAAALGITKGRITQIRSTAPGIERAFFGVGPVSIGVPYRYRTTDRERPLIAAEDAQTGDQLETLVSALALSVSRYQIEPDRGDPPAGDSIVVCGPKSAPIGAALLARDPALHMVEDHGRWWIERHADGERFGSPSDEAQPQSADVAYVARHKVDGRVIVHIAGIHGIGSLGATHYLTGHLAEVFRKVGDKPMSLVVRASYDGLTITQSELAAGPYTW</sequence>
<evidence type="ECO:0000313" key="2">
    <source>
        <dbReference type="Proteomes" id="UP000320011"/>
    </source>
</evidence>
<evidence type="ECO:0000313" key="1">
    <source>
        <dbReference type="EMBL" id="TVT33081.1"/>
    </source>
</evidence>
<reference evidence="1 2" key="2">
    <citation type="submission" date="2019-08" db="EMBL/GenBank/DDBJ databases">
        <title>Amycolatopsis acidicola sp. nov., isolated from peat swamp forest soil.</title>
        <authorList>
            <person name="Srisuk N."/>
        </authorList>
    </citation>
    <scope>NUCLEOTIDE SEQUENCE [LARGE SCALE GENOMIC DNA]</scope>
    <source>
        <strain evidence="1 2">TBRC 6029</strain>
    </source>
</reference>
<dbReference type="Proteomes" id="UP000320011">
    <property type="component" value="Unassembled WGS sequence"/>
</dbReference>
<reference evidence="1 2" key="1">
    <citation type="submission" date="2019-07" db="EMBL/GenBank/DDBJ databases">
        <authorList>
            <person name="Duangmal K."/>
            <person name="Teo W.F.A."/>
        </authorList>
    </citation>
    <scope>NUCLEOTIDE SEQUENCE [LARGE SCALE GENOMIC DNA]</scope>
    <source>
        <strain evidence="1 2">TBRC 6029</strain>
    </source>
</reference>
<dbReference type="AlphaFoldDB" id="A0A558B996"/>
<gene>
    <name evidence="1" type="ORF">FNH05_27345</name>
</gene>
<accession>A0A558B996</accession>
<dbReference type="EMBL" id="VJWX01000362">
    <property type="protein sequence ID" value="TVT33081.1"/>
    <property type="molecule type" value="Genomic_DNA"/>
</dbReference>
<comment type="caution">
    <text evidence="1">The sequence shown here is derived from an EMBL/GenBank/DDBJ whole genome shotgun (WGS) entry which is preliminary data.</text>
</comment>
<proteinExistence type="predicted"/>
<keyword evidence="2" id="KW-1185">Reference proteome</keyword>
<evidence type="ECO:0008006" key="3">
    <source>
        <dbReference type="Google" id="ProtNLM"/>
    </source>
</evidence>
<protein>
    <recommendedName>
        <fullName evidence="3">Sigma-70 family RNA polymerase sigma factor</fullName>
    </recommendedName>
</protein>
<organism evidence="1 2">
    <name type="scientific">Amycolatopsis rhizosphaerae</name>
    <dbReference type="NCBI Taxonomy" id="2053003"/>
    <lineage>
        <taxon>Bacteria</taxon>
        <taxon>Bacillati</taxon>
        <taxon>Actinomycetota</taxon>
        <taxon>Actinomycetes</taxon>
        <taxon>Pseudonocardiales</taxon>
        <taxon>Pseudonocardiaceae</taxon>
        <taxon>Amycolatopsis</taxon>
    </lineage>
</organism>
<dbReference type="RefSeq" id="WP_144591651.1">
    <property type="nucleotide sequence ID" value="NZ_VJWX01000362.1"/>
</dbReference>